<protein>
    <submittedName>
        <fullName evidence="2">(northern house mosquito) hypothetical protein</fullName>
    </submittedName>
</protein>
<evidence type="ECO:0000313" key="2">
    <source>
        <dbReference type="EMBL" id="CAG6551755.1"/>
    </source>
</evidence>
<feature type="region of interest" description="Disordered" evidence="1">
    <location>
        <begin position="39"/>
        <end position="63"/>
    </location>
</feature>
<feature type="compositionally biased region" description="Basic residues" evidence="1">
    <location>
        <begin position="40"/>
        <end position="54"/>
    </location>
</feature>
<proteinExistence type="predicted"/>
<organism evidence="2">
    <name type="scientific">Culex pipiens</name>
    <name type="common">House mosquito</name>
    <dbReference type="NCBI Taxonomy" id="7175"/>
    <lineage>
        <taxon>Eukaryota</taxon>
        <taxon>Metazoa</taxon>
        <taxon>Ecdysozoa</taxon>
        <taxon>Arthropoda</taxon>
        <taxon>Hexapoda</taxon>
        <taxon>Insecta</taxon>
        <taxon>Pterygota</taxon>
        <taxon>Neoptera</taxon>
        <taxon>Endopterygota</taxon>
        <taxon>Diptera</taxon>
        <taxon>Nematocera</taxon>
        <taxon>Culicoidea</taxon>
        <taxon>Culicidae</taxon>
        <taxon>Culicinae</taxon>
        <taxon>Culicini</taxon>
        <taxon>Culex</taxon>
        <taxon>Culex</taxon>
    </lineage>
</organism>
<dbReference type="EMBL" id="HBUE01245407">
    <property type="protein sequence ID" value="CAG6551755.1"/>
    <property type="molecule type" value="Transcribed_RNA"/>
</dbReference>
<sequence>MVPLPAKKPFPSGRRSCSSGARTWRKRSARLRCRFTTVHPRWRPPSRHRPRRGRAAPPGTPLAGLQTSAAVAVVKKIHPVKPLVVVQRRRHRPMLPPRSELRCS</sequence>
<name>A0A8D8N500_CULPI</name>
<accession>A0A8D8N500</accession>
<evidence type="ECO:0000256" key="1">
    <source>
        <dbReference type="SAM" id="MobiDB-lite"/>
    </source>
</evidence>
<feature type="region of interest" description="Disordered" evidence="1">
    <location>
        <begin position="1"/>
        <end position="23"/>
    </location>
</feature>
<dbReference type="AlphaFoldDB" id="A0A8D8N500"/>
<dbReference type="EMBL" id="HBUE01352506">
    <property type="protein sequence ID" value="CAG6604055.1"/>
    <property type="molecule type" value="Transcribed_RNA"/>
</dbReference>
<reference evidence="2" key="1">
    <citation type="submission" date="2021-05" db="EMBL/GenBank/DDBJ databases">
        <authorList>
            <person name="Alioto T."/>
            <person name="Alioto T."/>
            <person name="Gomez Garrido J."/>
        </authorList>
    </citation>
    <scope>NUCLEOTIDE SEQUENCE</scope>
</reference>